<comment type="caution">
    <text evidence="1">The sequence shown here is derived from an EMBL/GenBank/DDBJ whole genome shotgun (WGS) entry which is preliminary data.</text>
</comment>
<name>A0A854CGK7_XANOO</name>
<protein>
    <submittedName>
        <fullName evidence="1">Uncharacterized protein</fullName>
    </submittedName>
</protein>
<evidence type="ECO:0000313" key="1">
    <source>
        <dbReference type="EMBL" id="OLG85326.1"/>
    </source>
</evidence>
<reference evidence="1" key="1">
    <citation type="submission" date="2015-01" db="EMBL/GenBank/DDBJ databases">
        <title>Population genomics of rice bacterial leaf blight strains from India.</title>
        <authorList>
            <person name="Midha S."/>
            <person name="Anil M.G."/>
            <person name="Mishra D."/>
            <person name="Brahma K."/>
            <person name="Laha G.S."/>
            <person name="Sundaram R.M."/>
            <person name="Sonti R.V."/>
            <person name="Patil P.B."/>
        </authorList>
    </citation>
    <scope>NUCLEOTIDE SEQUENCE</scope>
    <source>
        <strain evidence="1">BXO512</strain>
    </source>
</reference>
<sequence length="95" mass="10928">MVSVAGPKQYPLWDMARKTMRPVGEDTQLYQVLRVDNQYLVDESRTASGRLYDACELQRDSDGSKRLIEHEAGRIAPRDCPRSATRKGRADRCWE</sequence>
<dbReference type="EMBL" id="JXEA01000396">
    <property type="protein sequence ID" value="OLG85326.1"/>
    <property type="molecule type" value="Genomic_DNA"/>
</dbReference>
<accession>A0A854CGK7</accession>
<dbReference type="AlphaFoldDB" id="A0A854CGK7"/>
<proteinExistence type="predicted"/>
<organism evidence="1">
    <name type="scientific">Xanthomonas oryzae pv. oryzae</name>
    <dbReference type="NCBI Taxonomy" id="64187"/>
    <lineage>
        <taxon>Bacteria</taxon>
        <taxon>Pseudomonadati</taxon>
        <taxon>Pseudomonadota</taxon>
        <taxon>Gammaproteobacteria</taxon>
        <taxon>Lysobacterales</taxon>
        <taxon>Lysobacteraceae</taxon>
        <taxon>Xanthomonas</taxon>
    </lineage>
</organism>
<gene>
    <name evidence="1" type="ORF">BXO512_20375</name>
</gene>